<reference evidence="1 2" key="1">
    <citation type="submission" date="2021-06" db="EMBL/GenBank/DDBJ databases">
        <authorList>
            <person name="Palmer J.M."/>
        </authorList>
    </citation>
    <scope>NUCLEOTIDE SEQUENCE [LARGE SCALE GENOMIC DNA]</scope>
    <source>
        <strain evidence="1 2">AS_MEX2019</strain>
        <tissue evidence="1">Muscle</tissue>
    </source>
</reference>
<dbReference type="Proteomes" id="UP001469553">
    <property type="component" value="Unassembled WGS sequence"/>
</dbReference>
<protein>
    <submittedName>
        <fullName evidence="1">Uncharacterized protein</fullName>
    </submittedName>
</protein>
<name>A0ABV0XVK5_9TELE</name>
<sequence>MHYMLNLKADGLPQLKTGKLRPVKLNKSEATGLAKLDNSRLTNISWCNESQFQQQHSDGRVGIQLTGLIALWHHNRSLAYLGEEKENSIQKYFINPKGKLNVVVAHHEGFLKEPL</sequence>
<keyword evidence="2" id="KW-1185">Reference proteome</keyword>
<proteinExistence type="predicted"/>
<gene>
    <name evidence="1" type="ORF">AMECASPLE_032204</name>
</gene>
<organism evidence="1 2">
    <name type="scientific">Ameca splendens</name>
    <dbReference type="NCBI Taxonomy" id="208324"/>
    <lineage>
        <taxon>Eukaryota</taxon>
        <taxon>Metazoa</taxon>
        <taxon>Chordata</taxon>
        <taxon>Craniata</taxon>
        <taxon>Vertebrata</taxon>
        <taxon>Euteleostomi</taxon>
        <taxon>Actinopterygii</taxon>
        <taxon>Neopterygii</taxon>
        <taxon>Teleostei</taxon>
        <taxon>Neoteleostei</taxon>
        <taxon>Acanthomorphata</taxon>
        <taxon>Ovalentaria</taxon>
        <taxon>Atherinomorphae</taxon>
        <taxon>Cyprinodontiformes</taxon>
        <taxon>Goodeidae</taxon>
        <taxon>Ameca</taxon>
    </lineage>
</organism>
<accession>A0ABV0XVK5</accession>
<evidence type="ECO:0000313" key="2">
    <source>
        <dbReference type="Proteomes" id="UP001469553"/>
    </source>
</evidence>
<evidence type="ECO:0000313" key="1">
    <source>
        <dbReference type="EMBL" id="MEQ2285475.1"/>
    </source>
</evidence>
<comment type="caution">
    <text evidence="1">The sequence shown here is derived from an EMBL/GenBank/DDBJ whole genome shotgun (WGS) entry which is preliminary data.</text>
</comment>
<dbReference type="EMBL" id="JAHRIP010013539">
    <property type="protein sequence ID" value="MEQ2285475.1"/>
    <property type="molecule type" value="Genomic_DNA"/>
</dbReference>